<feature type="transmembrane region" description="Helical" evidence="2">
    <location>
        <begin position="79"/>
        <end position="99"/>
    </location>
</feature>
<dbReference type="Proteomes" id="UP001642540">
    <property type="component" value="Unassembled WGS sequence"/>
</dbReference>
<evidence type="ECO:0000313" key="3">
    <source>
        <dbReference type="EMBL" id="CAL8145285.1"/>
    </source>
</evidence>
<feature type="transmembrane region" description="Helical" evidence="2">
    <location>
        <begin position="55"/>
        <end position="73"/>
    </location>
</feature>
<gene>
    <name evidence="3" type="ORF">ODALV1_LOCUS30442</name>
</gene>
<evidence type="ECO:0000256" key="1">
    <source>
        <dbReference type="SAM" id="MobiDB-lite"/>
    </source>
</evidence>
<organism evidence="3 4">
    <name type="scientific">Orchesella dallaii</name>
    <dbReference type="NCBI Taxonomy" id="48710"/>
    <lineage>
        <taxon>Eukaryota</taxon>
        <taxon>Metazoa</taxon>
        <taxon>Ecdysozoa</taxon>
        <taxon>Arthropoda</taxon>
        <taxon>Hexapoda</taxon>
        <taxon>Collembola</taxon>
        <taxon>Entomobryomorpha</taxon>
        <taxon>Entomobryoidea</taxon>
        <taxon>Orchesellidae</taxon>
        <taxon>Orchesellinae</taxon>
        <taxon>Orchesella</taxon>
    </lineage>
</organism>
<protein>
    <submittedName>
        <fullName evidence="3">Uncharacterized protein</fullName>
    </submittedName>
</protein>
<reference evidence="3 4" key="1">
    <citation type="submission" date="2024-08" db="EMBL/GenBank/DDBJ databases">
        <authorList>
            <person name="Cucini C."/>
            <person name="Frati F."/>
        </authorList>
    </citation>
    <scope>NUCLEOTIDE SEQUENCE [LARGE SCALE GENOMIC DNA]</scope>
</reference>
<evidence type="ECO:0000256" key="2">
    <source>
        <dbReference type="SAM" id="Phobius"/>
    </source>
</evidence>
<feature type="region of interest" description="Disordered" evidence="1">
    <location>
        <begin position="1"/>
        <end position="27"/>
    </location>
</feature>
<feature type="compositionally biased region" description="Basic and acidic residues" evidence="1">
    <location>
        <begin position="14"/>
        <end position="27"/>
    </location>
</feature>
<dbReference type="EMBL" id="CAXLJM020000164">
    <property type="protein sequence ID" value="CAL8145285.1"/>
    <property type="molecule type" value="Genomic_DNA"/>
</dbReference>
<keyword evidence="4" id="KW-1185">Reference proteome</keyword>
<name>A0ABP1S7Z8_9HEXA</name>
<keyword evidence="2" id="KW-1133">Transmembrane helix</keyword>
<evidence type="ECO:0000313" key="4">
    <source>
        <dbReference type="Proteomes" id="UP001642540"/>
    </source>
</evidence>
<accession>A0ABP1S7Z8</accession>
<comment type="caution">
    <text evidence="3">The sequence shown here is derived from an EMBL/GenBank/DDBJ whole genome shotgun (WGS) entry which is preliminary data.</text>
</comment>
<proteinExistence type="predicted"/>
<sequence>MEERRNNIGGEVPGEIRQDENEGNRRRNQAEIREYAAMAREMAVHQAGQRLCHNVMMLLKILIFILITLLLSYVLNYEWIPKMFVVLIMIGTGLRFCWWQWIGKEVVIRVPVG</sequence>
<keyword evidence="2" id="KW-0472">Membrane</keyword>
<keyword evidence="2" id="KW-0812">Transmembrane</keyword>